<evidence type="ECO:0000313" key="1">
    <source>
        <dbReference type="EMBL" id="BBO71764.1"/>
    </source>
</evidence>
<organism evidence="1 2">
    <name type="scientific">Desulfosarcina alkanivorans</name>
    <dbReference type="NCBI Taxonomy" id="571177"/>
    <lineage>
        <taxon>Bacteria</taxon>
        <taxon>Pseudomonadati</taxon>
        <taxon>Thermodesulfobacteriota</taxon>
        <taxon>Desulfobacteria</taxon>
        <taxon>Desulfobacterales</taxon>
        <taxon>Desulfosarcinaceae</taxon>
        <taxon>Desulfosarcina</taxon>
    </lineage>
</organism>
<dbReference type="KEGG" id="dalk:DSCA_56940"/>
<name>A0A5K7YZU3_9BACT</name>
<sequence>MQGNQAVLKMPAYLADFRCLGPKCEDHCCYGWDVIVDKRSYQRYRKPSSTDLGQRLRAGVRRNRKDSSVARYARIVRSGDACPFLTADRYCRIHAELGENWLPDTCAVFPRHLRARHGWIDLSASLACPEIARRALGNPHGITVVEACLDPEAAENLRAVEPKMPIEEETAGLSLRACALSLLRDRRHALWRRLMALGYFLEMVGRAEAAPGTTNVPAIVDAFTRRLDSGDWMARTEEAPALTGMQLQLTRRLHDEMIPSVCVEAFKRCAGECLAGLYYSGPQPFTETIGRRYDSAFEQFYRPFFRQYGFMLENFLVSYLLHHDIGFHRGQRLYTDYVMMVLNFAMLKTYLVGMAAWHRENFHPDMVTRLIYSFTKVIEPDTRFREYSLGLLAQSGCTDMMHLAVLIKN</sequence>
<accession>A0A5K7YZU3</accession>
<dbReference type="NCBIfam" id="NF038110">
    <property type="entry name" value="Lys_methyl_FliB"/>
    <property type="match status" value="1"/>
</dbReference>
<protein>
    <submittedName>
        <fullName evidence="1">Uncharacterized protein</fullName>
    </submittedName>
</protein>
<dbReference type="AlphaFoldDB" id="A0A5K7YZU3"/>
<dbReference type="EMBL" id="AP021874">
    <property type="protein sequence ID" value="BBO71764.1"/>
    <property type="molecule type" value="Genomic_DNA"/>
</dbReference>
<gene>
    <name evidence="1" type="ORF">DSCA_56940</name>
</gene>
<dbReference type="OrthoDB" id="86584at2"/>
<evidence type="ECO:0000313" key="2">
    <source>
        <dbReference type="Proteomes" id="UP000427906"/>
    </source>
</evidence>
<proteinExistence type="predicted"/>
<dbReference type="Proteomes" id="UP000427906">
    <property type="component" value="Chromosome"/>
</dbReference>
<dbReference type="RefSeq" id="WP_155319555.1">
    <property type="nucleotide sequence ID" value="NZ_AP021874.1"/>
</dbReference>
<keyword evidence="2" id="KW-1185">Reference proteome</keyword>
<reference evidence="1 2" key="1">
    <citation type="submission" date="2019-11" db="EMBL/GenBank/DDBJ databases">
        <title>Comparative genomics of hydrocarbon-degrading Desulfosarcina strains.</title>
        <authorList>
            <person name="Watanabe M."/>
            <person name="Kojima H."/>
            <person name="Fukui M."/>
        </authorList>
    </citation>
    <scope>NUCLEOTIDE SEQUENCE [LARGE SCALE GENOMIC DNA]</scope>
    <source>
        <strain evidence="1 2">PL12</strain>
    </source>
</reference>